<dbReference type="EMBL" id="CADCVR010000084">
    <property type="protein sequence ID" value="CAA9512081.1"/>
    <property type="molecule type" value="Genomic_DNA"/>
</dbReference>
<dbReference type="Gene3D" id="3.60.20.10">
    <property type="entry name" value="Glutamine Phosphoribosylpyrophosphate, subunit 1, domain 1"/>
    <property type="match status" value="1"/>
</dbReference>
<dbReference type="SUPFAM" id="SSF48452">
    <property type="entry name" value="TPR-like"/>
    <property type="match status" value="1"/>
</dbReference>
<dbReference type="InterPro" id="IPR011990">
    <property type="entry name" value="TPR-like_helical_dom_sf"/>
</dbReference>
<sequence>MRRRTEHRVIRTGSSTTGLNVSIAADVARRLTRVAGRRAACTRRAPPRSAVGAVARDPARLAGAGGRVPGSLRVRMIRRGTYSIVACDPDTGAVGVAVQSHWFAVGPLVPWVRPGVGAVATQSIVEPAYGPRLLDLLEAGRTPQEALPELVAVDPQARFRQVAAVSVTGGVAVHTGERCVAFAGHEQGPDYAAQANMMAAPSVWGAMAQAYERAPGPLARRLTAAMHAAEGQGGDARGKQSCAILVTPAEGEPWRTAVDLRVDDHPEPLTELDRLLDLHDAYELASEGDDLAGEGRHAEAGDRYERASLLAPDNHELLFWAGLAAGQAGDLPTALTRVRRAIELQPGWRELLGRLEPDIAPGAAVIRDALGADGS</sequence>
<dbReference type="SUPFAM" id="SSF56235">
    <property type="entry name" value="N-terminal nucleophile aminohydrolases (Ntn hydrolases)"/>
    <property type="match status" value="1"/>
</dbReference>
<dbReference type="PANTHER" id="PTHR39328:SF1">
    <property type="entry name" value="BLL2871 PROTEIN"/>
    <property type="match status" value="1"/>
</dbReference>
<reference evidence="1" key="1">
    <citation type="submission" date="2020-02" db="EMBL/GenBank/DDBJ databases">
        <authorList>
            <person name="Meier V. D."/>
        </authorList>
    </citation>
    <scope>NUCLEOTIDE SEQUENCE</scope>
    <source>
        <strain evidence="1">AVDCRST_MAG53</strain>
    </source>
</reference>
<dbReference type="InterPro" id="IPR010430">
    <property type="entry name" value="DUF1028"/>
</dbReference>
<dbReference type="Gene3D" id="1.25.40.10">
    <property type="entry name" value="Tetratricopeptide repeat domain"/>
    <property type="match status" value="1"/>
</dbReference>
<dbReference type="InterPro" id="IPR029055">
    <property type="entry name" value="Ntn_hydrolases_N"/>
</dbReference>
<dbReference type="Pfam" id="PF06267">
    <property type="entry name" value="DUF1028"/>
    <property type="match status" value="1"/>
</dbReference>
<accession>A0A6J4T2Z0</accession>
<dbReference type="AlphaFoldDB" id="A0A6J4T2Z0"/>
<gene>
    <name evidence="1" type="ORF">AVDCRST_MAG53-2695</name>
</gene>
<name>A0A6J4T2Z0_9ACTN</name>
<evidence type="ECO:0000313" key="1">
    <source>
        <dbReference type="EMBL" id="CAA9512081.1"/>
    </source>
</evidence>
<dbReference type="PANTHER" id="PTHR39328">
    <property type="entry name" value="BLL2871 PROTEIN"/>
    <property type="match status" value="1"/>
</dbReference>
<protein>
    <submittedName>
        <fullName evidence="1">Uncharacterized protein</fullName>
    </submittedName>
</protein>
<proteinExistence type="predicted"/>
<organism evidence="1">
    <name type="scientific">uncultured Solirubrobacteraceae bacterium</name>
    <dbReference type="NCBI Taxonomy" id="1162706"/>
    <lineage>
        <taxon>Bacteria</taxon>
        <taxon>Bacillati</taxon>
        <taxon>Actinomycetota</taxon>
        <taxon>Thermoleophilia</taxon>
        <taxon>Solirubrobacterales</taxon>
        <taxon>Solirubrobacteraceae</taxon>
        <taxon>environmental samples</taxon>
    </lineage>
</organism>